<proteinExistence type="predicted"/>
<dbReference type="EMBL" id="AZXY01000001">
    <property type="protein sequence ID" value="KSZ60436.1"/>
    <property type="molecule type" value="Genomic_DNA"/>
</dbReference>
<dbReference type="PATRIC" id="fig|1441730.3.peg.652"/>
<accession>A0A0V9UR02</accession>
<sequence>MKRGWAWIAAAASVLLVTLWSTQQTGALWRDSTQLRGGTIISGSLTIMAQGSQDYRWTNFGGTNLAQGSVVQQPLTVSIRGDAHARYRLQAVRQSSTRLPIAVTAWIVGSADACPTSSGAAVATPTSTIGGPWTAFPAPGEGRSAAPGTTEVWCLRATVGAAAEQGRSTTLALEFRVEQQI</sequence>
<evidence type="ECO:0000313" key="3">
    <source>
        <dbReference type="Proteomes" id="UP000053060"/>
    </source>
</evidence>
<evidence type="ECO:0000313" key="2">
    <source>
        <dbReference type="EMBL" id="KSZ60436.1"/>
    </source>
</evidence>
<feature type="signal peptide" evidence="1">
    <location>
        <begin position="1"/>
        <end position="26"/>
    </location>
</feature>
<organism evidence="2 3">
    <name type="scientific">Rhodococcus pyridinivorans KG-16</name>
    <dbReference type="NCBI Taxonomy" id="1441730"/>
    <lineage>
        <taxon>Bacteria</taxon>
        <taxon>Bacillati</taxon>
        <taxon>Actinomycetota</taxon>
        <taxon>Actinomycetes</taxon>
        <taxon>Mycobacteriales</taxon>
        <taxon>Nocardiaceae</taxon>
        <taxon>Rhodococcus</taxon>
    </lineage>
</organism>
<reference evidence="3" key="1">
    <citation type="submission" date="2015-01" db="EMBL/GenBank/DDBJ databases">
        <title>Draft genome sequence of Rhodococcus pyridinivorans strain KG-16, a hydrocarbon-degrading bacterium.</title>
        <authorList>
            <person name="Aggarwal R.K."/>
            <person name="Dawar C."/>
        </authorList>
    </citation>
    <scope>NUCLEOTIDE SEQUENCE [LARGE SCALE GENOMIC DNA]</scope>
    <source>
        <strain evidence="3">KG-16</strain>
    </source>
</reference>
<keyword evidence="1" id="KW-0732">Signal</keyword>
<dbReference type="Proteomes" id="UP000053060">
    <property type="component" value="Unassembled WGS sequence"/>
</dbReference>
<gene>
    <name evidence="2" type="ORF">Z045_03095</name>
</gene>
<comment type="caution">
    <text evidence="2">The sequence shown here is derived from an EMBL/GenBank/DDBJ whole genome shotgun (WGS) entry which is preliminary data.</text>
</comment>
<evidence type="ECO:0000256" key="1">
    <source>
        <dbReference type="SAM" id="SignalP"/>
    </source>
</evidence>
<dbReference type="AlphaFoldDB" id="A0A0V9UR02"/>
<feature type="chain" id="PRO_5039011379" evidence="1">
    <location>
        <begin position="27"/>
        <end position="181"/>
    </location>
</feature>
<protein>
    <submittedName>
        <fullName evidence="2">Uncharacterized protein</fullName>
    </submittedName>
</protein>
<name>A0A0V9UR02_9NOCA</name>
<reference evidence="2 3" key="2">
    <citation type="journal article" date="2016" name="Genome Announc.">
        <title>Draft Genome Sequence of a Versatile Hydrocarbon-Degrading Bacterium, Rhodococcus pyridinivorans Strain KG-16, Collected from Oil Fields in India.</title>
        <authorList>
            <person name="Aggarwal R.K."/>
            <person name="Dawar C."/>
            <person name="Phanindranath R."/>
            <person name="Mutnuri L."/>
            <person name="Dayal A.M."/>
        </authorList>
    </citation>
    <scope>NUCLEOTIDE SEQUENCE [LARGE SCALE GENOMIC DNA]</scope>
    <source>
        <strain evidence="2 3">KG-16</strain>
    </source>
</reference>